<dbReference type="InterPro" id="IPR036138">
    <property type="entry name" value="PBP_dimer_sf"/>
</dbReference>
<evidence type="ECO:0000313" key="7">
    <source>
        <dbReference type="Proteomes" id="UP001223261"/>
    </source>
</evidence>
<dbReference type="FunFam" id="3.30.70.2110:FF:000001">
    <property type="entry name" value="Penicillin-binding protein 1 (Peptidoglycan synthetase)"/>
    <property type="match status" value="1"/>
</dbReference>
<dbReference type="Gene3D" id="3.90.1310.10">
    <property type="entry name" value="Penicillin-binding protein 2a (Domain 2)"/>
    <property type="match status" value="1"/>
</dbReference>
<dbReference type="GO" id="GO:0008658">
    <property type="term" value="F:penicillin binding"/>
    <property type="evidence" value="ECO:0007669"/>
    <property type="project" value="InterPro"/>
</dbReference>
<dbReference type="CDD" id="cd06575">
    <property type="entry name" value="PASTA_Pbp2x-like_2"/>
    <property type="match status" value="1"/>
</dbReference>
<dbReference type="EMBL" id="CP118848">
    <property type="protein sequence ID" value="WHI61126.1"/>
    <property type="molecule type" value="Genomic_DNA"/>
</dbReference>
<dbReference type="InterPro" id="IPR050515">
    <property type="entry name" value="Beta-lactam/transpept"/>
</dbReference>
<evidence type="ECO:0000313" key="6">
    <source>
        <dbReference type="EMBL" id="WHI61126.1"/>
    </source>
</evidence>
<dbReference type="Pfam" id="PF03793">
    <property type="entry name" value="PASTA"/>
    <property type="match status" value="2"/>
</dbReference>
<dbReference type="GO" id="GO:0005886">
    <property type="term" value="C:plasma membrane"/>
    <property type="evidence" value="ECO:0007669"/>
    <property type="project" value="TreeGrafter"/>
</dbReference>
<protein>
    <submittedName>
        <fullName evidence="6">Penicillin-binding transpeptidase domain-containing protein</fullName>
    </submittedName>
</protein>
<dbReference type="Pfam" id="PF00905">
    <property type="entry name" value="Transpeptidase"/>
    <property type="match status" value="1"/>
</dbReference>
<dbReference type="Gene3D" id="3.40.710.10">
    <property type="entry name" value="DD-peptidase/beta-lactamase superfamily"/>
    <property type="match status" value="1"/>
</dbReference>
<dbReference type="PANTHER" id="PTHR30627:SF26">
    <property type="entry name" value="PENICILLIN-BINDING PROTEIN 2B"/>
    <property type="match status" value="1"/>
</dbReference>
<dbReference type="CDD" id="cd06576">
    <property type="entry name" value="PASTA_Pbp2x-like_1"/>
    <property type="match status" value="1"/>
</dbReference>
<dbReference type="Proteomes" id="UP001223261">
    <property type="component" value="Chromosome"/>
</dbReference>
<dbReference type="InterPro" id="IPR001460">
    <property type="entry name" value="PCN-bd_Tpept"/>
</dbReference>
<comment type="similarity">
    <text evidence="2">Belongs to the transpeptidase family.</text>
</comment>
<dbReference type="Gene3D" id="3.30.70.2110">
    <property type="match status" value="1"/>
</dbReference>
<feature type="domain" description="PASTA" evidence="5">
    <location>
        <begin position="653"/>
        <end position="710"/>
    </location>
</feature>
<feature type="compositionally biased region" description="Basic and acidic residues" evidence="4">
    <location>
        <begin position="690"/>
        <end position="702"/>
    </location>
</feature>
<proteinExistence type="inferred from homology"/>
<dbReference type="RefSeq" id="WP_064204075.1">
    <property type="nucleotide sequence ID" value="NZ_CP118848.1"/>
</dbReference>
<feature type="region of interest" description="Disordered" evidence="4">
    <location>
        <begin position="682"/>
        <end position="756"/>
    </location>
</feature>
<dbReference type="SUPFAM" id="SSF54184">
    <property type="entry name" value="Penicillin-binding protein 2x (pbp-2x), c-terminal domain"/>
    <property type="match status" value="2"/>
</dbReference>
<gene>
    <name evidence="6" type="ORF">PYH69_05710</name>
</gene>
<comment type="subcellular location">
    <subcellularLocation>
        <location evidence="1">Membrane</location>
    </subcellularLocation>
</comment>
<dbReference type="SUPFAM" id="SSF56519">
    <property type="entry name" value="Penicillin binding protein dimerisation domain"/>
    <property type="match status" value="1"/>
</dbReference>
<name>A0AAX3W7S7_MAMLE</name>
<feature type="domain" description="PASTA" evidence="5">
    <location>
        <begin position="593"/>
        <end position="652"/>
    </location>
</feature>
<accession>A0AAX3W7S7</accession>
<dbReference type="InterPro" id="IPR012338">
    <property type="entry name" value="Beta-lactam/transpept-like"/>
</dbReference>
<reference evidence="6" key="1">
    <citation type="journal article" date="2023" name="Antibiotics">
        <title>Prevalence and Molecular Characterization of Methicillin-Resistant Staphylococci (MRS) and Mammaliicocci (MRM) in Dromedary Camels from Algeria: First Detection of SCCmec-mecC Hybrid in Methicillin-Resistant Mammaliicoccus lentus.</title>
        <authorList>
            <person name="Belhout C."/>
            <person name="Boyen F."/>
            <person name="Vereecke N."/>
            <person name="Theuns S."/>
            <person name="Taibi N."/>
            <person name="Stegger M."/>
            <person name="de la Fe-Rodriguez P.Y."/>
            <person name="Bouayad L."/>
            <person name="Elgroud R."/>
            <person name="Butaye P."/>
        </authorList>
    </citation>
    <scope>NUCLEOTIDE SEQUENCE</scope>
    <source>
        <strain evidence="6">7048</strain>
    </source>
</reference>
<dbReference type="InterPro" id="IPR005311">
    <property type="entry name" value="PBP_dimer"/>
</dbReference>
<dbReference type="InterPro" id="IPR005543">
    <property type="entry name" value="PASTA_dom"/>
</dbReference>
<dbReference type="PANTHER" id="PTHR30627">
    <property type="entry name" value="PEPTIDOGLYCAN D,D-TRANSPEPTIDASE"/>
    <property type="match status" value="1"/>
</dbReference>
<keyword evidence="3" id="KW-0472">Membrane</keyword>
<dbReference type="PROSITE" id="PS51178">
    <property type="entry name" value="PASTA"/>
    <property type="match status" value="2"/>
</dbReference>
<evidence type="ECO:0000256" key="2">
    <source>
        <dbReference type="ARBA" id="ARBA00007171"/>
    </source>
</evidence>
<sequence>MPKIKIKKNKIGAVLLVSFFGLLFFILVLRYSYLMISGQAAGEDLAYRASEKYLRQTVAQPERGKIYDRNGKVLAEDTDSYKLVAILDKKMSKDSDKPRHVKDKEKTAKELSKILKMDEKDVLKRLKTKNAFQVEFGQKGKDLTYKQKTDIEKLKLPGITFETEKKRFYPNGNFASHLIGLADKDQETNKLTGVYGAEKVFDSYLKGKTGKNSYKQDIWGMLVPNSEDNIEAKNGDDVHLTLDSNIQVFVENALDKMVDRYEPEDLFAVVMDAKSGEILGYSQRPTFNPDTKEDFGKKWANDLYQNTYEPGSTFKTYGLAAAIEEGKFEPNKKFKTGHREIDGFKIYDWNDDGWGNIPMTTGFTYSANTLMMKLQDLVGADKAKTYYEKFGFGKKTGSLFDSEAPGNIAFDNELQRKTSSFGQSTTVTPIQMLQAETAILNQGNMLQPYYVQSIKNQQTKETIKEGKKKVVGNPISKDTAQKTMTELDKVVNSKDSNATNYKIDGYRVAGKTGTAQVPDTKGGGYVDGANPYFVSFMGYAPAKDPEVVVYAGMSLAKKRDLEAYEYGVSRGFNPIMENTLKYLDVEESEGKEKNDSSKVPDVVNMETKKATDIVKGKKLEPVVIGNGEKIIKQLPLKDKSVQDKERVLLVTDGELTMPNTEKWTKRDILKLQEATGIKAETEGSGYVKEQSVDENQKIKSGTEVKFTLSNNHPNGDDSIGQVPEEDTSEKDKEDKEKDNKDKKEEKSNDSKESDDS</sequence>
<evidence type="ECO:0000259" key="5">
    <source>
        <dbReference type="PROSITE" id="PS51178"/>
    </source>
</evidence>
<evidence type="ECO:0000256" key="4">
    <source>
        <dbReference type="SAM" id="MobiDB-lite"/>
    </source>
</evidence>
<dbReference type="Pfam" id="PF03717">
    <property type="entry name" value="PBP_dimer"/>
    <property type="match status" value="1"/>
</dbReference>
<organism evidence="6 7">
    <name type="scientific">Mammaliicoccus lentus</name>
    <name type="common">Staphylococcus lentus</name>
    <dbReference type="NCBI Taxonomy" id="42858"/>
    <lineage>
        <taxon>Bacteria</taxon>
        <taxon>Bacillati</taxon>
        <taxon>Bacillota</taxon>
        <taxon>Bacilli</taxon>
        <taxon>Bacillales</taxon>
        <taxon>Staphylococcaceae</taxon>
        <taxon>Mammaliicoccus</taxon>
    </lineage>
</organism>
<dbReference type="SUPFAM" id="SSF56601">
    <property type="entry name" value="beta-lactamase/transpeptidase-like"/>
    <property type="match status" value="1"/>
</dbReference>
<evidence type="ECO:0000256" key="3">
    <source>
        <dbReference type="ARBA" id="ARBA00023136"/>
    </source>
</evidence>
<feature type="compositionally biased region" description="Basic and acidic residues" evidence="4">
    <location>
        <begin position="729"/>
        <end position="756"/>
    </location>
</feature>
<dbReference type="SMART" id="SM00740">
    <property type="entry name" value="PASTA"/>
    <property type="match status" value="2"/>
</dbReference>
<dbReference type="AlphaFoldDB" id="A0AAX3W7S7"/>
<dbReference type="GO" id="GO:0071555">
    <property type="term" value="P:cell wall organization"/>
    <property type="evidence" value="ECO:0007669"/>
    <property type="project" value="TreeGrafter"/>
</dbReference>
<evidence type="ECO:0000256" key="1">
    <source>
        <dbReference type="ARBA" id="ARBA00004370"/>
    </source>
</evidence>